<accession>A0A255G1P9</accession>
<keyword evidence="2" id="KW-0560">Oxidoreductase</keyword>
<dbReference type="InterPro" id="IPR057326">
    <property type="entry name" value="KR_dom"/>
</dbReference>
<dbReference type="InterPro" id="IPR051122">
    <property type="entry name" value="SDR_DHRS6-like"/>
</dbReference>
<reference evidence="5 6" key="1">
    <citation type="submission" date="2017-07" db="EMBL/GenBank/DDBJ databases">
        <title>Draft whole genome sequences of clinical Proprionibacteriaceae strains.</title>
        <authorList>
            <person name="Bernier A.-M."/>
            <person name="Bernard K."/>
            <person name="Domingo M.-C."/>
        </authorList>
    </citation>
    <scope>NUCLEOTIDE SEQUENCE [LARGE SCALE GENOMIC DNA]</scope>
    <source>
        <strain evidence="5 6">NML 030167</strain>
    </source>
</reference>
<evidence type="ECO:0000256" key="2">
    <source>
        <dbReference type="ARBA" id="ARBA00023002"/>
    </source>
</evidence>
<comment type="similarity">
    <text evidence="1">Belongs to the short-chain dehydrogenases/reductases (SDR) family.</text>
</comment>
<feature type="compositionally biased region" description="Basic residues" evidence="3">
    <location>
        <begin position="18"/>
        <end position="29"/>
    </location>
</feature>
<dbReference type="InterPro" id="IPR020904">
    <property type="entry name" value="Sc_DH/Rdtase_CS"/>
</dbReference>
<dbReference type="PANTHER" id="PTHR43477:SF1">
    <property type="entry name" value="DIHYDROANTICAPSIN 7-DEHYDROGENASE"/>
    <property type="match status" value="1"/>
</dbReference>
<dbReference type="OrthoDB" id="9803333at2"/>
<comment type="caution">
    <text evidence="5">The sequence shown here is derived from an EMBL/GenBank/DDBJ whole genome shotgun (WGS) entry which is preliminary data.</text>
</comment>
<keyword evidence="6" id="KW-1185">Reference proteome</keyword>
<dbReference type="InterPro" id="IPR036291">
    <property type="entry name" value="NAD(P)-bd_dom_sf"/>
</dbReference>
<dbReference type="CDD" id="cd05233">
    <property type="entry name" value="SDR_c"/>
    <property type="match status" value="1"/>
</dbReference>
<name>A0A255G1P9_9ACTN</name>
<evidence type="ECO:0000313" key="6">
    <source>
        <dbReference type="Proteomes" id="UP000215896"/>
    </source>
</evidence>
<organism evidence="5 6">
    <name type="scientific">Enemella evansiae</name>
    <dbReference type="NCBI Taxonomy" id="2016499"/>
    <lineage>
        <taxon>Bacteria</taxon>
        <taxon>Bacillati</taxon>
        <taxon>Actinomycetota</taxon>
        <taxon>Actinomycetes</taxon>
        <taxon>Propionibacteriales</taxon>
        <taxon>Propionibacteriaceae</taxon>
        <taxon>Enemella</taxon>
    </lineage>
</organism>
<dbReference type="SUPFAM" id="SSF51735">
    <property type="entry name" value="NAD(P)-binding Rossmann-fold domains"/>
    <property type="match status" value="1"/>
</dbReference>
<feature type="domain" description="Ketoreductase" evidence="4">
    <location>
        <begin position="61"/>
        <end position="250"/>
    </location>
</feature>
<dbReference type="PROSITE" id="PS00061">
    <property type="entry name" value="ADH_SHORT"/>
    <property type="match status" value="1"/>
</dbReference>
<dbReference type="AlphaFoldDB" id="A0A255G1P9"/>
<proteinExistence type="inferred from homology"/>
<feature type="compositionally biased region" description="Basic residues" evidence="3">
    <location>
        <begin position="1"/>
        <end position="10"/>
    </location>
</feature>
<sequence>MASRPAHRSGTRVGGLCPRHHPAGSRRRRLDVDPHRASRRAGAGRFRTSGVAAVGERAVTRSVVVTGAAHGIGAAVARRLSGAGARVHAVDAAGDPEIPAVVADPAAGGVSVVTGDVTDPALPAAVIERAGADGDLDGLVISAALQSGDTLTDFDPRHWQRVLEVNAVAAAAWGAEFARSCTPPAAIVLVSSIHAGVAGTGGAAYAASKAALTSLGRQLAVELGPLGIRANVVEPGFVAVQRNRHRWEPTEAYAERRRDNPLGRVAEADDVAAVVEFLLSDGARHVNGVALRVDGGQSAGIGPFGQE</sequence>
<dbReference type="PRINTS" id="PR00081">
    <property type="entry name" value="GDHRDH"/>
</dbReference>
<dbReference type="PANTHER" id="PTHR43477">
    <property type="entry name" value="DIHYDROANTICAPSIN 7-DEHYDROGENASE"/>
    <property type="match status" value="1"/>
</dbReference>
<evidence type="ECO:0000259" key="4">
    <source>
        <dbReference type="SMART" id="SM00822"/>
    </source>
</evidence>
<dbReference type="SMART" id="SM00822">
    <property type="entry name" value="PKS_KR"/>
    <property type="match status" value="1"/>
</dbReference>
<dbReference type="Pfam" id="PF13561">
    <property type="entry name" value="adh_short_C2"/>
    <property type="match status" value="1"/>
</dbReference>
<dbReference type="Gene3D" id="3.40.50.720">
    <property type="entry name" value="NAD(P)-binding Rossmann-like Domain"/>
    <property type="match status" value="1"/>
</dbReference>
<dbReference type="InterPro" id="IPR002347">
    <property type="entry name" value="SDR_fam"/>
</dbReference>
<feature type="region of interest" description="Disordered" evidence="3">
    <location>
        <begin position="1"/>
        <end position="44"/>
    </location>
</feature>
<evidence type="ECO:0000256" key="1">
    <source>
        <dbReference type="ARBA" id="ARBA00006484"/>
    </source>
</evidence>
<evidence type="ECO:0000313" key="5">
    <source>
        <dbReference type="EMBL" id="OYO09501.1"/>
    </source>
</evidence>
<protein>
    <submittedName>
        <fullName evidence="5">Oxidoreductase</fullName>
    </submittedName>
</protein>
<dbReference type="GO" id="GO:0016491">
    <property type="term" value="F:oxidoreductase activity"/>
    <property type="evidence" value="ECO:0007669"/>
    <property type="project" value="UniProtKB-KW"/>
</dbReference>
<evidence type="ECO:0000256" key="3">
    <source>
        <dbReference type="SAM" id="MobiDB-lite"/>
    </source>
</evidence>
<dbReference type="EMBL" id="NMVO01000017">
    <property type="protein sequence ID" value="OYO09501.1"/>
    <property type="molecule type" value="Genomic_DNA"/>
</dbReference>
<dbReference type="Proteomes" id="UP000215896">
    <property type="component" value="Unassembled WGS sequence"/>
</dbReference>
<gene>
    <name evidence="5" type="ORF">CGZ94_17635</name>
</gene>